<dbReference type="PANTHER" id="PTHR42706">
    <property type="entry name" value="FORMYLTETRAHYDROFOLATE DEFORMYLASE"/>
    <property type="match status" value="1"/>
</dbReference>
<proteinExistence type="predicted"/>
<name>A0A0N9HI26_9PSEU</name>
<dbReference type="Gene3D" id="3.40.50.170">
    <property type="entry name" value="Formyl transferase, N-terminal domain"/>
    <property type="match status" value="1"/>
</dbReference>
<keyword evidence="5" id="KW-1185">Reference proteome</keyword>
<dbReference type="AlphaFoldDB" id="A0A0N9HI26"/>
<organism evidence="4 5">
    <name type="scientific">Kibdelosporangium phytohabitans</name>
    <dbReference type="NCBI Taxonomy" id="860235"/>
    <lineage>
        <taxon>Bacteria</taxon>
        <taxon>Bacillati</taxon>
        <taxon>Actinomycetota</taxon>
        <taxon>Actinomycetes</taxon>
        <taxon>Pseudonocardiales</taxon>
        <taxon>Pseudonocardiaceae</taxon>
        <taxon>Kibdelosporangium</taxon>
    </lineage>
</organism>
<dbReference type="PANTHER" id="PTHR42706:SF1">
    <property type="entry name" value="FORMYLTETRAHYDROFOLATE DEFORMYLASE 2, MITOCHONDRIAL"/>
    <property type="match status" value="1"/>
</dbReference>
<keyword evidence="2" id="KW-0378">Hydrolase</keyword>
<accession>A0A0N9HI26</accession>
<evidence type="ECO:0000259" key="3">
    <source>
        <dbReference type="Pfam" id="PF00551"/>
    </source>
</evidence>
<feature type="domain" description="Formyl transferase N-terminal" evidence="3">
    <location>
        <begin position="2"/>
        <end position="63"/>
    </location>
</feature>
<protein>
    <recommendedName>
        <fullName evidence="3">Formyl transferase N-terminal domain-containing protein</fullName>
    </recommendedName>
</protein>
<dbReference type="KEGG" id="kphy:AOZ06_00345"/>
<evidence type="ECO:0000256" key="2">
    <source>
        <dbReference type="ARBA" id="ARBA00022801"/>
    </source>
</evidence>
<dbReference type="STRING" id="860235.AOZ06_00345"/>
<dbReference type="PRINTS" id="PR01575">
    <property type="entry name" value="FFH4HYDRLASE"/>
</dbReference>
<evidence type="ECO:0000256" key="1">
    <source>
        <dbReference type="ARBA" id="ARBA00022563"/>
    </source>
</evidence>
<reference evidence="4 5" key="1">
    <citation type="submission" date="2015-07" db="EMBL/GenBank/DDBJ databases">
        <title>Genome sequencing of Kibdelosporangium phytohabitans.</title>
        <authorList>
            <person name="Qin S."/>
            <person name="Xing K."/>
        </authorList>
    </citation>
    <scope>NUCLEOTIDE SEQUENCE [LARGE SCALE GENOMIC DNA]</scope>
    <source>
        <strain evidence="4 5">KLBMP1111</strain>
    </source>
</reference>
<evidence type="ECO:0000313" key="5">
    <source>
        <dbReference type="Proteomes" id="UP000063699"/>
    </source>
</evidence>
<gene>
    <name evidence="4" type="ORF">AOZ06_00345</name>
</gene>
<dbReference type="InterPro" id="IPR002376">
    <property type="entry name" value="Formyl_transf_N"/>
</dbReference>
<dbReference type="Proteomes" id="UP000063699">
    <property type="component" value="Chromosome"/>
</dbReference>
<sequence length="82" mass="9186">MPHHQAFERGVEVVGATAHYVTADLDEGPIIEQEVIRADHTQDAEQLAVAGRDAERLALARAVQWHVERRVPLNGHRTVVFK</sequence>
<dbReference type="InterPro" id="IPR036477">
    <property type="entry name" value="Formyl_transf_N_sf"/>
</dbReference>
<dbReference type="GO" id="GO:0008864">
    <property type="term" value="F:formyltetrahydrofolate deformylase activity"/>
    <property type="evidence" value="ECO:0007669"/>
    <property type="project" value="InterPro"/>
</dbReference>
<dbReference type="EMBL" id="CP012752">
    <property type="protein sequence ID" value="ALG05582.1"/>
    <property type="molecule type" value="Genomic_DNA"/>
</dbReference>
<dbReference type="Pfam" id="PF00551">
    <property type="entry name" value="Formyl_trans_N"/>
    <property type="match status" value="1"/>
</dbReference>
<dbReference type="SUPFAM" id="SSF53328">
    <property type="entry name" value="Formyltransferase"/>
    <property type="match status" value="1"/>
</dbReference>
<dbReference type="GO" id="GO:0006730">
    <property type="term" value="P:one-carbon metabolic process"/>
    <property type="evidence" value="ECO:0007669"/>
    <property type="project" value="UniProtKB-KW"/>
</dbReference>
<dbReference type="GO" id="GO:0006189">
    <property type="term" value="P:'de novo' IMP biosynthetic process"/>
    <property type="evidence" value="ECO:0007669"/>
    <property type="project" value="InterPro"/>
</dbReference>
<evidence type="ECO:0000313" key="4">
    <source>
        <dbReference type="EMBL" id="ALG05582.1"/>
    </source>
</evidence>
<keyword evidence="1" id="KW-0554">One-carbon metabolism</keyword>
<dbReference type="InterPro" id="IPR004810">
    <property type="entry name" value="PurU"/>
</dbReference>